<keyword evidence="5 7" id="KW-0472">Membrane</keyword>
<dbReference type="InterPro" id="IPR003856">
    <property type="entry name" value="LPS_length_determ_N"/>
</dbReference>
<dbReference type="InterPro" id="IPR050445">
    <property type="entry name" value="Bact_polysacc_biosynth/exp"/>
</dbReference>
<evidence type="ECO:0000256" key="2">
    <source>
        <dbReference type="ARBA" id="ARBA00022475"/>
    </source>
</evidence>
<dbReference type="Proteomes" id="UP000177515">
    <property type="component" value="Chromosome 1"/>
</dbReference>
<evidence type="ECO:0000313" key="9">
    <source>
        <dbReference type="EMBL" id="AOZ05372.1"/>
    </source>
</evidence>
<evidence type="ECO:0000256" key="7">
    <source>
        <dbReference type="SAM" id="Phobius"/>
    </source>
</evidence>
<feature type="domain" description="Polysaccharide chain length determinant N-terminal" evidence="8">
    <location>
        <begin position="8"/>
        <end position="92"/>
    </location>
</feature>
<keyword evidence="6" id="KW-0175">Coiled coil</keyword>
<keyword evidence="4 7" id="KW-1133">Transmembrane helix</keyword>
<evidence type="ECO:0000313" key="10">
    <source>
        <dbReference type="Proteomes" id="UP000177515"/>
    </source>
</evidence>
<proteinExistence type="predicted"/>
<evidence type="ECO:0000256" key="6">
    <source>
        <dbReference type="SAM" id="Coils"/>
    </source>
</evidence>
<evidence type="ECO:0000256" key="1">
    <source>
        <dbReference type="ARBA" id="ARBA00004651"/>
    </source>
</evidence>
<feature type="transmembrane region" description="Helical" evidence="7">
    <location>
        <begin position="406"/>
        <end position="424"/>
    </location>
</feature>
<dbReference type="PANTHER" id="PTHR32309">
    <property type="entry name" value="TYROSINE-PROTEIN KINASE"/>
    <property type="match status" value="1"/>
</dbReference>
<gene>
    <name evidence="9" type="ORF">BKK80_05800</name>
</gene>
<sequence>MSVNANQLGAILFARRRVIVGVALATLLATALLLAVRPRLWTASSDVYVDFKANNPLDGTMYSSLSATSDDNYIQTQIDMIQSPAVIERMLKTQGLLVSDGANGTNDAKARDLLVQSVARNLTVTGGHGSRILQVSFAGDSPTRARDGANAIVNAYLALSQEVSQSSARSVSQQYNAQLEQLRREVNTIQSDLTKYREQTGNIDQQPDNMESTRRLHDMLSEQQTLQAQIRDARARNEATGKLLAAGTRPEDLPQLATLASLNELREGLTQVNRQIGTVDGALGRNHPTVRGLLAERQRLQSRVAVAAQAALSAQRDDLARLQAQAAALDSDIEAQRKHVLQQLGERDRIAAYQRQLDGAERVYNDVLQKYGSVLMASSVTLPRMVVLHVAGTPVKPSSPKVTRSLLAGMLVGVLGGIGLALLLELGKRRVRCAQDLSRNPALNMIGHIGRPVATKT</sequence>
<dbReference type="Pfam" id="PF02706">
    <property type="entry name" value="Wzz"/>
    <property type="match status" value="1"/>
</dbReference>
<protein>
    <recommendedName>
        <fullName evidence="8">Polysaccharide chain length determinant N-terminal domain-containing protein</fullName>
    </recommendedName>
</protein>
<evidence type="ECO:0000259" key="8">
    <source>
        <dbReference type="Pfam" id="PF02706"/>
    </source>
</evidence>
<name>A0ABM6F217_9BURK</name>
<comment type="subcellular location">
    <subcellularLocation>
        <location evidence="1">Cell membrane</location>
        <topology evidence="1">Multi-pass membrane protein</topology>
    </subcellularLocation>
</comment>
<evidence type="ECO:0000256" key="3">
    <source>
        <dbReference type="ARBA" id="ARBA00022692"/>
    </source>
</evidence>
<evidence type="ECO:0000256" key="5">
    <source>
        <dbReference type="ARBA" id="ARBA00023136"/>
    </source>
</evidence>
<reference evidence="9 10" key="1">
    <citation type="submission" date="2016-10" db="EMBL/GenBank/DDBJ databases">
        <title>Complete genome sequences of three Cupriavidus strains isolated from various Malaysian environments.</title>
        <authorList>
            <person name="Abdullah A.A.-A."/>
            <person name="Shafie N.A.H."/>
            <person name="Lau N.S."/>
        </authorList>
    </citation>
    <scope>NUCLEOTIDE SEQUENCE [LARGE SCALE GENOMIC DNA]</scope>
    <source>
        <strain evidence="9 10">USMAA1020</strain>
    </source>
</reference>
<dbReference type="EMBL" id="CP017754">
    <property type="protein sequence ID" value="AOZ05372.1"/>
    <property type="molecule type" value="Genomic_DNA"/>
</dbReference>
<feature type="coiled-coil region" evidence="6">
    <location>
        <begin position="305"/>
        <end position="370"/>
    </location>
</feature>
<keyword evidence="2" id="KW-1003">Cell membrane</keyword>
<keyword evidence="10" id="KW-1185">Reference proteome</keyword>
<organism evidence="9 10">
    <name type="scientific">Cupriavidus malaysiensis</name>
    <dbReference type="NCBI Taxonomy" id="367825"/>
    <lineage>
        <taxon>Bacteria</taxon>
        <taxon>Pseudomonadati</taxon>
        <taxon>Pseudomonadota</taxon>
        <taxon>Betaproteobacteria</taxon>
        <taxon>Burkholderiales</taxon>
        <taxon>Burkholderiaceae</taxon>
        <taxon>Cupriavidus</taxon>
    </lineage>
</organism>
<accession>A0ABM6F217</accession>
<keyword evidence="3 7" id="KW-0812">Transmembrane</keyword>
<evidence type="ECO:0000256" key="4">
    <source>
        <dbReference type="ARBA" id="ARBA00022989"/>
    </source>
</evidence>
<feature type="coiled-coil region" evidence="6">
    <location>
        <begin position="165"/>
        <end position="236"/>
    </location>
</feature>
<dbReference type="PANTHER" id="PTHR32309:SF31">
    <property type="entry name" value="CAPSULAR EXOPOLYSACCHARIDE FAMILY"/>
    <property type="match status" value="1"/>
</dbReference>